<evidence type="ECO:0000313" key="3">
    <source>
        <dbReference type="Proteomes" id="UP000214355"/>
    </source>
</evidence>
<dbReference type="Proteomes" id="UP000214355">
    <property type="component" value="Chromosome I"/>
</dbReference>
<dbReference type="EMBL" id="LT629804">
    <property type="protein sequence ID" value="SDU79215.1"/>
    <property type="molecule type" value="Genomic_DNA"/>
</dbReference>
<accession>A0A1H2LES2</accession>
<dbReference type="InterPro" id="IPR000073">
    <property type="entry name" value="AB_hydrolase_1"/>
</dbReference>
<dbReference type="STRING" id="131112.SAMN04489737_0789"/>
<proteinExistence type="predicted"/>
<dbReference type="SUPFAM" id="SSF53474">
    <property type="entry name" value="alpha/beta-Hydrolases"/>
    <property type="match status" value="1"/>
</dbReference>
<evidence type="ECO:0000259" key="1">
    <source>
        <dbReference type="Pfam" id="PF12697"/>
    </source>
</evidence>
<evidence type="ECO:0000313" key="2">
    <source>
        <dbReference type="EMBL" id="SDU79215.1"/>
    </source>
</evidence>
<dbReference type="RefSeq" id="WP_091280133.1">
    <property type="nucleotide sequence ID" value="NZ_JABAPH010000003.1"/>
</dbReference>
<dbReference type="InterPro" id="IPR029058">
    <property type="entry name" value="AB_hydrolase_fold"/>
</dbReference>
<dbReference type="GeneID" id="65344527"/>
<dbReference type="OrthoDB" id="255603at2"/>
<protein>
    <submittedName>
        <fullName evidence="2">Acetyl esterase/lipase</fullName>
    </submittedName>
</protein>
<name>A0A1H2LES2_9ACTO</name>
<feature type="domain" description="AB hydrolase-1" evidence="1">
    <location>
        <begin position="51"/>
        <end position="240"/>
    </location>
</feature>
<dbReference type="Gene3D" id="3.40.50.1820">
    <property type="entry name" value="alpha/beta hydrolase"/>
    <property type="match status" value="1"/>
</dbReference>
<organism evidence="2 3">
    <name type="scientific">Arcanobacterium phocae</name>
    <dbReference type="NCBI Taxonomy" id="131112"/>
    <lineage>
        <taxon>Bacteria</taxon>
        <taxon>Bacillati</taxon>
        <taxon>Actinomycetota</taxon>
        <taxon>Actinomycetes</taxon>
        <taxon>Actinomycetales</taxon>
        <taxon>Actinomycetaceae</taxon>
        <taxon>Arcanobacterium</taxon>
    </lineage>
</organism>
<reference evidence="3" key="1">
    <citation type="submission" date="2016-10" db="EMBL/GenBank/DDBJ databases">
        <authorList>
            <person name="Varghese N."/>
            <person name="Submissions S."/>
        </authorList>
    </citation>
    <scope>NUCLEOTIDE SEQUENCE [LARGE SCALE GENOMIC DNA]</scope>
    <source>
        <strain evidence="3">DSM 10002</strain>
    </source>
</reference>
<keyword evidence="3" id="KW-1185">Reference proteome</keyword>
<gene>
    <name evidence="2" type="ORF">SAMN04489737_0789</name>
</gene>
<dbReference type="GO" id="GO:0003824">
    <property type="term" value="F:catalytic activity"/>
    <property type="evidence" value="ECO:0007669"/>
    <property type="project" value="UniProtKB-ARBA"/>
</dbReference>
<dbReference type="AlphaFoldDB" id="A0A1H2LES2"/>
<dbReference type="Pfam" id="PF12697">
    <property type="entry name" value="Abhydrolase_6"/>
    <property type="match status" value="1"/>
</dbReference>
<sequence length="255" mass="27340">MFIDPATPTSPERHVLETLAALSVASEEIESYGTHPSQVIEWYGPADGEPVVFVHGGGYRSHLSIAHARPAALALGEEGYRVALIEVRKEQSNPDVTLQDLQTLALRPDLAQATWIGHSLGGTLAIDVVLEPSLPPKKAIGLAPFCQLIDTDNSHPETAGIAEWIGGTTAEKPQMYEKLDPLTRLEELGEAGFADGGLNIQVIHGEDDLIIPVAHVREHAASPIRIAIVPGANHADLIRPGHDAWLFLLGALRAD</sequence>